<dbReference type="OMA" id="FPPAQNF"/>
<keyword evidence="3" id="KW-1133">Transmembrane helix</keyword>
<dbReference type="OrthoDB" id="771136at2759"/>
<evidence type="ECO:0000259" key="4">
    <source>
        <dbReference type="PROSITE" id="PS51767"/>
    </source>
</evidence>
<dbReference type="PANTHER" id="PTHR47966:SF51">
    <property type="entry name" value="BETA-SITE APP-CLEAVING ENZYME, ISOFORM A-RELATED"/>
    <property type="match status" value="1"/>
</dbReference>
<dbReference type="GO" id="GO:0000324">
    <property type="term" value="C:fungal-type vacuole"/>
    <property type="evidence" value="ECO:0007669"/>
    <property type="project" value="TreeGrafter"/>
</dbReference>
<dbReference type="InterPro" id="IPR033121">
    <property type="entry name" value="PEPTIDASE_A1"/>
</dbReference>
<dbReference type="PROSITE" id="PS51767">
    <property type="entry name" value="PEPTIDASE_A1"/>
    <property type="match status" value="1"/>
</dbReference>
<dbReference type="PANTHER" id="PTHR47966">
    <property type="entry name" value="BETA-SITE APP-CLEAVING ENZYME, ISOFORM A-RELATED"/>
    <property type="match status" value="1"/>
</dbReference>
<dbReference type="GO" id="GO:0006508">
    <property type="term" value="P:proteolysis"/>
    <property type="evidence" value="ECO:0007669"/>
    <property type="project" value="InterPro"/>
</dbReference>
<evidence type="ECO:0000256" key="2">
    <source>
        <dbReference type="SAM" id="MobiDB-lite"/>
    </source>
</evidence>
<dbReference type="InterPro" id="IPR021109">
    <property type="entry name" value="Peptidase_aspartic_dom_sf"/>
</dbReference>
<feature type="transmembrane region" description="Helical" evidence="3">
    <location>
        <begin position="265"/>
        <end position="291"/>
    </location>
</feature>
<evidence type="ECO:0000313" key="5">
    <source>
        <dbReference type="EMBL" id="EPS45135.1"/>
    </source>
</evidence>
<dbReference type="AlphaFoldDB" id="S8AQA0"/>
<dbReference type="EMBL" id="AQGS01000023">
    <property type="protein sequence ID" value="EPS45135.1"/>
    <property type="molecule type" value="Genomic_DNA"/>
</dbReference>
<dbReference type="InterPro" id="IPR001461">
    <property type="entry name" value="Aspartic_peptidase_A1"/>
</dbReference>
<reference evidence="5 6" key="1">
    <citation type="journal article" date="2013" name="PLoS Genet.">
        <title>Genomic mechanisms accounting for the adaptation to parasitism in nematode-trapping fungi.</title>
        <authorList>
            <person name="Meerupati T."/>
            <person name="Andersson K.M."/>
            <person name="Friman E."/>
            <person name="Kumar D."/>
            <person name="Tunlid A."/>
            <person name="Ahren D."/>
        </authorList>
    </citation>
    <scope>NUCLEOTIDE SEQUENCE [LARGE SCALE GENOMIC DNA]</scope>
    <source>
        <strain evidence="5 6">CBS 200.50</strain>
    </source>
</reference>
<feature type="region of interest" description="Disordered" evidence="2">
    <location>
        <begin position="395"/>
        <end position="433"/>
    </location>
</feature>
<feature type="compositionally biased region" description="Polar residues" evidence="2">
    <location>
        <begin position="222"/>
        <end position="238"/>
    </location>
</feature>
<evidence type="ECO:0000256" key="3">
    <source>
        <dbReference type="SAM" id="Phobius"/>
    </source>
</evidence>
<feature type="domain" description="Peptidase A1" evidence="4">
    <location>
        <begin position="1"/>
        <end position="197"/>
    </location>
</feature>
<comment type="similarity">
    <text evidence="1">Belongs to the peptidase A1 family.</text>
</comment>
<feature type="compositionally biased region" description="Low complexity" evidence="2">
    <location>
        <begin position="239"/>
        <end position="259"/>
    </location>
</feature>
<evidence type="ECO:0000256" key="1">
    <source>
        <dbReference type="ARBA" id="ARBA00007447"/>
    </source>
</evidence>
<proteinExistence type="inferred from homology"/>
<comment type="caution">
    <text evidence="5">The sequence shown here is derived from an EMBL/GenBank/DDBJ whole genome shotgun (WGS) entry which is preliminary data.</text>
</comment>
<dbReference type="Proteomes" id="UP000015100">
    <property type="component" value="Unassembled WGS sequence"/>
</dbReference>
<keyword evidence="3" id="KW-0472">Membrane</keyword>
<protein>
    <recommendedName>
        <fullName evidence="4">Peptidase A1 domain-containing protein</fullName>
    </recommendedName>
</protein>
<feature type="region of interest" description="Disordered" evidence="2">
    <location>
        <begin position="217"/>
        <end position="259"/>
    </location>
</feature>
<feature type="region of interest" description="Disordered" evidence="2">
    <location>
        <begin position="299"/>
        <end position="323"/>
    </location>
</feature>
<dbReference type="Pfam" id="PF00026">
    <property type="entry name" value="Asp"/>
    <property type="match status" value="1"/>
</dbReference>
<dbReference type="HOGENOM" id="CLU_026243_0_0_1"/>
<dbReference type="eggNOG" id="KOG1339">
    <property type="taxonomic scope" value="Eukaryota"/>
</dbReference>
<evidence type="ECO:0000313" key="6">
    <source>
        <dbReference type="Proteomes" id="UP000015100"/>
    </source>
</evidence>
<keyword evidence="6" id="KW-1185">Reference proteome</keyword>
<accession>S8AQA0</accession>
<reference evidence="6" key="2">
    <citation type="submission" date="2013-04" db="EMBL/GenBank/DDBJ databases">
        <title>Genomic mechanisms accounting for the adaptation to parasitism in nematode-trapping fungi.</title>
        <authorList>
            <person name="Ahren D.G."/>
        </authorList>
    </citation>
    <scope>NUCLEOTIDE SEQUENCE [LARGE SCALE GENOMIC DNA]</scope>
    <source>
        <strain evidence="6">CBS 200.50</strain>
    </source>
</reference>
<keyword evidence="3" id="KW-0812">Transmembrane</keyword>
<dbReference type="GO" id="GO:0004190">
    <property type="term" value="F:aspartic-type endopeptidase activity"/>
    <property type="evidence" value="ECO:0007669"/>
    <property type="project" value="InterPro"/>
</dbReference>
<sequence>MVSSGAINSILYSIYVNDIRNDGGEIFFGAVDEAKYEGALTTYGSNTVGQVPITGVYWIAPDGTNTSLTSSVLAPARQVGEIQLGTPSLWLPNDIYTALLNMIPVLTYATAYDAYIVDCGIDDDQLGTLQFDLDGAVISVNARQMLVEYPTGSGNCVFTSYQTEKSSSSSPDYLLGTPFLRSAFTVFDYTNNRTSVAQSVQNSTSSTLMEVPEGGIEALPQLSGNPSGGTPTNTVGSATSLPTISSEPTSPSPTVVSGSSHGPNIGAIVGGTVGGVLALAIAGILLWFCVFKKRGSKEPDMPFPPEQSEQMSRPPDGAPKDNGYVTQTPAPYYGTSNSVPPQIPPMSPMQHSYGIPPATPVQMHPPMNSPPSSYHENWGNSGFGITPTNNNRPASVISGSTAGSGHGYMGPDLSSYGGHPGQSGGMPSPSLTAQGVYGNYGYSGYNQY</sequence>
<organism evidence="5 6">
    <name type="scientific">Dactylellina haptotyla (strain CBS 200.50)</name>
    <name type="common">Nematode-trapping fungus</name>
    <name type="synonym">Monacrosporium haptotylum</name>
    <dbReference type="NCBI Taxonomy" id="1284197"/>
    <lineage>
        <taxon>Eukaryota</taxon>
        <taxon>Fungi</taxon>
        <taxon>Dikarya</taxon>
        <taxon>Ascomycota</taxon>
        <taxon>Pezizomycotina</taxon>
        <taxon>Orbiliomycetes</taxon>
        <taxon>Orbiliales</taxon>
        <taxon>Orbiliaceae</taxon>
        <taxon>Dactylellina</taxon>
    </lineage>
</organism>
<dbReference type="STRING" id="1284197.S8AQA0"/>
<dbReference type="Gene3D" id="2.40.70.10">
    <property type="entry name" value="Acid Proteases"/>
    <property type="match status" value="1"/>
</dbReference>
<dbReference type="PRINTS" id="PR00792">
    <property type="entry name" value="PEPSIN"/>
</dbReference>
<name>S8AQA0_DACHA</name>
<dbReference type="SUPFAM" id="SSF50630">
    <property type="entry name" value="Acid proteases"/>
    <property type="match status" value="1"/>
</dbReference>
<gene>
    <name evidence="5" type="ORF">H072_932</name>
</gene>